<dbReference type="EMBL" id="CP132508">
    <property type="protein sequence ID" value="WPD18049.1"/>
    <property type="molecule type" value="Genomic_DNA"/>
</dbReference>
<evidence type="ECO:0000256" key="1">
    <source>
        <dbReference type="SAM" id="Phobius"/>
    </source>
</evidence>
<reference evidence="2 3" key="1">
    <citation type="submission" date="2023-08" db="EMBL/GenBank/DDBJ databases">
        <title>Genome sequence of Thermaerobacter compostii strain Ins1, a spore-forming filamentous bacterium isolated from a deep geothermal reservoir.</title>
        <authorList>
            <person name="Bregnard D."/>
            <person name="Gonzalez D."/>
            <person name="Junier P."/>
        </authorList>
    </citation>
    <scope>NUCLEOTIDE SEQUENCE [LARGE SCALE GENOMIC DNA]</scope>
    <source>
        <strain evidence="2 3">Ins1</strain>
    </source>
</reference>
<dbReference type="Pfam" id="PF06177">
    <property type="entry name" value="QueT"/>
    <property type="match status" value="1"/>
</dbReference>
<organism evidence="2 3">
    <name type="scientific">Thermaerobacter composti</name>
    <dbReference type="NCBI Taxonomy" id="554949"/>
    <lineage>
        <taxon>Bacteria</taxon>
        <taxon>Bacillati</taxon>
        <taxon>Bacillota</taxon>
        <taxon>Clostridia</taxon>
        <taxon>Eubacteriales</taxon>
        <taxon>Clostridiales Family XVII. Incertae Sedis</taxon>
        <taxon>Thermaerobacter</taxon>
    </lineage>
</organism>
<feature type="transmembrane region" description="Helical" evidence="1">
    <location>
        <begin position="79"/>
        <end position="99"/>
    </location>
</feature>
<keyword evidence="1" id="KW-1133">Transmembrane helix</keyword>
<evidence type="ECO:0000313" key="3">
    <source>
        <dbReference type="Proteomes" id="UP001304683"/>
    </source>
</evidence>
<feature type="transmembrane region" description="Helical" evidence="1">
    <location>
        <begin position="144"/>
        <end position="169"/>
    </location>
</feature>
<keyword evidence="1" id="KW-0812">Transmembrane</keyword>
<gene>
    <name evidence="2" type="ORF">Q5761_06540</name>
</gene>
<keyword evidence="3" id="KW-1185">Reference proteome</keyword>
<name>A0ABZ0QLE0_9FIRM</name>
<feature type="transmembrane region" description="Helical" evidence="1">
    <location>
        <begin position="43"/>
        <end position="67"/>
    </location>
</feature>
<accession>A0ABZ0QLE0</accession>
<protein>
    <submittedName>
        <fullName evidence="2">QueT transporter family protein</fullName>
    </submittedName>
</protein>
<dbReference type="InterPro" id="IPR010387">
    <property type="entry name" value="QueT"/>
</dbReference>
<feature type="transmembrane region" description="Helical" evidence="1">
    <location>
        <begin position="12"/>
        <end position="31"/>
    </location>
</feature>
<feature type="transmembrane region" description="Helical" evidence="1">
    <location>
        <begin position="245"/>
        <end position="263"/>
    </location>
</feature>
<sequence>MAALADDRLDGAALSAGLYAAVLIPFKPFPLIPGITEIRVAQVLPPVLSLLFGPAAAWGTAVGNLIGDMVGGTFGPGSLFGFVGNFFLGLIPWALWGWLGPLSSREEPTMRNPRQVVEFIVLTLISAIACATVIAWGLEVLRLLPFAVLGNVITLNNFLFPAVLGPVLLRFLYERVKRWGLLWTDVLPEEDLSRGRGFLGAALAVVGALGAFVVGNAVSLGVLDVPAFGAGAASAGDPRLVGNPLLLWGCAPFLVLLALLPLAGRPWRPPAGR</sequence>
<dbReference type="Proteomes" id="UP001304683">
    <property type="component" value="Chromosome"/>
</dbReference>
<feature type="transmembrane region" description="Helical" evidence="1">
    <location>
        <begin position="119"/>
        <end position="138"/>
    </location>
</feature>
<feature type="transmembrane region" description="Helical" evidence="1">
    <location>
        <begin position="198"/>
        <end position="218"/>
    </location>
</feature>
<proteinExistence type="predicted"/>
<dbReference type="RefSeq" id="WP_135225537.1">
    <property type="nucleotide sequence ID" value="NZ_CP132508.1"/>
</dbReference>
<evidence type="ECO:0000313" key="2">
    <source>
        <dbReference type="EMBL" id="WPD18049.1"/>
    </source>
</evidence>
<keyword evidence="1" id="KW-0472">Membrane</keyword>